<name>A0A2H9U0X1_9GAMM</name>
<feature type="transmembrane region" description="Helical" evidence="1">
    <location>
        <begin position="40"/>
        <end position="67"/>
    </location>
</feature>
<organism evidence="2 3">
    <name type="scientific">Aeromonas cavernicola</name>
    <dbReference type="NCBI Taxonomy" id="1006623"/>
    <lineage>
        <taxon>Bacteria</taxon>
        <taxon>Pseudomonadati</taxon>
        <taxon>Pseudomonadota</taxon>
        <taxon>Gammaproteobacteria</taxon>
        <taxon>Aeromonadales</taxon>
        <taxon>Aeromonadaceae</taxon>
        <taxon>Aeromonas</taxon>
    </lineage>
</organism>
<proteinExistence type="predicted"/>
<dbReference type="AlphaFoldDB" id="A0A2H9U0X1"/>
<dbReference type="PANTHER" id="PTHR30287">
    <property type="entry name" value="MEMBRANE COMPONENT OF PREDICTED ABC SUPERFAMILY METABOLITE UPTAKE TRANSPORTER"/>
    <property type="match status" value="1"/>
</dbReference>
<keyword evidence="1" id="KW-0812">Transmembrane</keyword>
<keyword evidence="1" id="KW-1133">Transmembrane helix</keyword>
<dbReference type="Proteomes" id="UP000235861">
    <property type="component" value="Unassembled WGS sequence"/>
</dbReference>
<dbReference type="GO" id="GO:0005886">
    <property type="term" value="C:plasma membrane"/>
    <property type="evidence" value="ECO:0007669"/>
    <property type="project" value="TreeGrafter"/>
</dbReference>
<dbReference type="InterPro" id="IPR038766">
    <property type="entry name" value="Membrane_comp_ABC_pdt"/>
</dbReference>
<accession>A0A2H9U0X1</accession>
<evidence type="ECO:0000313" key="2">
    <source>
        <dbReference type="EMBL" id="PJG57629.1"/>
    </source>
</evidence>
<gene>
    <name evidence="2" type="ORF">CUC53_16985</name>
</gene>
<comment type="caution">
    <text evidence="2">The sequence shown here is derived from an EMBL/GenBank/DDBJ whole genome shotgun (WGS) entry which is preliminary data.</text>
</comment>
<feature type="non-terminal residue" evidence="2">
    <location>
        <position position="1"/>
    </location>
</feature>
<sequence length="117" mass="13069">LRKLLTQTQASMAQRRRELLLMRTLGASSTLLKRMLRWELMASGALAGLCAAMVVELCSFGLQWWWFEGQWQFHWAIWLGLPGLGSVLVTLAGLGMQRQLLAGTLSDRLRGLGQGLL</sequence>
<protein>
    <submittedName>
        <fullName evidence="2">Cell division protein FtsX</fullName>
    </submittedName>
</protein>
<keyword evidence="2" id="KW-0131">Cell cycle</keyword>
<dbReference type="GO" id="GO:0051301">
    <property type="term" value="P:cell division"/>
    <property type="evidence" value="ECO:0007669"/>
    <property type="project" value="UniProtKB-KW"/>
</dbReference>
<evidence type="ECO:0000256" key="1">
    <source>
        <dbReference type="SAM" id="Phobius"/>
    </source>
</evidence>
<keyword evidence="1" id="KW-0472">Membrane</keyword>
<dbReference type="OrthoDB" id="5292592at2"/>
<keyword evidence="2" id="KW-0132">Cell division</keyword>
<dbReference type="PANTHER" id="PTHR30287:SF1">
    <property type="entry name" value="INNER MEMBRANE PROTEIN"/>
    <property type="match status" value="1"/>
</dbReference>
<feature type="transmembrane region" description="Helical" evidence="1">
    <location>
        <begin position="73"/>
        <end position="94"/>
    </location>
</feature>
<dbReference type="EMBL" id="PGGC01000190">
    <property type="protein sequence ID" value="PJG57629.1"/>
    <property type="molecule type" value="Genomic_DNA"/>
</dbReference>
<evidence type="ECO:0000313" key="3">
    <source>
        <dbReference type="Proteomes" id="UP000235861"/>
    </source>
</evidence>
<keyword evidence="3" id="KW-1185">Reference proteome</keyword>
<reference evidence="2 3" key="1">
    <citation type="submission" date="2017-11" db="EMBL/GenBank/DDBJ databases">
        <title>Draft genome sequence of environmental isolate Aeromonas cavernicola sp. nov. MDC 2508.</title>
        <authorList>
            <person name="Colston S.M."/>
            <person name="Navarro A."/>
            <person name="Martinez-Murcia A.J."/>
            <person name="Graf J."/>
        </authorList>
    </citation>
    <scope>NUCLEOTIDE SEQUENCE [LARGE SCALE GENOMIC DNA]</scope>
    <source>
        <strain evidence="2 3">MDC 2508</strain>
    </source>
</reference>